<dbReference type="Pfam" id="PF16967">
    <property type="entry name" value="TcfC"/>
    <property type="match status" value="1"/>
</dbReference>
<feature type="signal peptide" evidence="1">
    <location>
        <begin position="1"/>
        <end position="18"/>
    </location>
</feature>
<name>A0A177Y1L0_9VIBR</name>
<dbReference type="InterPro" id="IPR032636">
    <property type="entry name" value="Pilus_assem_E-set-like_dom"/>
</dbReference>
<sequence length="818" mass="90428">MRKLLSTCAVLFCFPAVASDTNTTTQRNSFNFATPPGFEGLLDREATPTELVYLNKSIDEGEVVFSESGVKRYRSGELELDLDKTYNCASSVLIQDLLANETLCETMSFTLREKLEDKLLLVYLQPDESSVEALNQYFSIEANNGRETQAREHIGRSTVDKVSGSVQYNANFTEGDSSNGSLSLTGQASYAEYLFEIEPTFERYNGQDSLNVNKILGSRTYAGKKYEFGIKSSSQNDLIKSSIGVIPSRNMLGGWYSSTSETFRNKEQGSGRPLQVFMPFTGMVEVYRDNRLLYVTRASAGMANIPVIDFPIGVYDVSIVRRSLNGEELEVITDTVSNSLTDNGFALAFGAMNSEEGQNDVLDGSYNAVTVGLRYSSKVSDYATVSLSMLNIGDTQYLESSINYQLASPIGVELATEFDIEKKNWGINVQANYVGTFLDKMVNSNFNYRFSDLLGVENHSQFVNVSLMPELRYSQLFMFNAHTSKTNAPQYREEYRELNITNQASVNVFGLPANFQTSVGTSSVDDLLVTFSLNFTLGNRRDYSLDTNFTYTGQRKSSYGEAILSKQGLEQSMLNQVTFSAGGGEEFIRLGADADFKFDSANAYLGGFVYRDSQQGTYNSNQYGRVSGNMYFSGNQYAFDRKGVSSGVIIKMETPPDSAIDIRADVSGGTSVKLRNSNTLVNVPSFTESSMYLNSSNAVIDDYSYNYVLYKGNFDFLAIAPRQTFEAAGYIDFGDMGGNTVTLKNHESQITVSNHESVIDVLGTDSDEYFQLTVSRQYPVIELLDGSGRSLCTVNLDTSLSTNSQEFIYLGKVGCQGG</sequence>
<keyword evidence="1" id="KW-0732">Signal</keyword>
<dbReference type="Proteomes" id="UP000078406">
    <property type="component" value="Unassembled WGS sequence"/>
</dbReference>
<proteinExistence type="predicted"/>
<protein>
    <recommendedName>
        <fullName evidence="2">Pilus assembly protein E-set like domain-containing protein</fullName>
    </recommendedName>
</protein>
<evidence type="ECO:0000313" key="4">
    <source>
        <dbReference type="Proteomes" id="UP000078406"/>
    </source>
</evidence>
<dbReference type="RefSeq" id="WP_054961214.1">
    <property type="nucleotide sequence ID" value="NZ_LLEI02000021.1"/>
</dbReference>
<accession>A0A177Y1L0</accession>
<evidence type="ECO:0000313" key="3">
    <source>
        <dbReference type="EMBL" id="OAJ94697.1"/>
    </source>
</evidence>
<dbReference type="EMBL" id="LLEI02000021">
    <property type="protein sequence ID" value="OAJ94697.1"/>
    <property type="molecule type" value="Genomic_DNA"/>
</dbReference>
<evidence type="ECO:0000259" key="2">
    <source>
        <dbReference type="Pfam" id="PF16967"/>
    </source>
</evidence>
<organism evidence="3 4">
    <name type="scientific">Vibrio bivalvicida</name>
    <dbReference type="NCBI Taxonomy" id="1276888"/>
    <lineage>
        <taxon>Bacteria</taxon>
        <taxon>Pseudomonadati</taxon>
        <taxon>Pseudomonadota</taxon>
        <taxon>Gammaproteobacteria</taxon>
        <taxon>Vibrionales</taxon>
        <taxon>Vibrionaceae</taxon>
        <taxon>Vibrio</taxon>
        <taxon>Vibrio oreintalis group</taxon>
    </lineage>
</organism>
<gene>
    <name evidence="3" type="ORF">APB76_05280</name>
</gene>
<evidence type="ECO:0000256" key="1">
    <source>
        <dbReference type="SAM" id="SignalP"/>
    </source>
</evidence>
<comment type="caution">
    <text evidence="3">The sequence shown here is derived from an EMBL/GenBank/DDBJ whole genome shotgun (WGS) entry which is preliminary data.</text>
</comment>
<dbReference type="AlphaFoldDB" id="A0A177Y1L0"/>
<feature type="domain" description="Pilus assembly protein E-set like" evidence="2">
    <location>
        <begin position="270"/>
        <end position="320"/>
    </location>
</feature>
<reference evidence="3 4" key="1">
    <citation type="journal article" date="2016" name="Syst. Appl. Microbiol.">
        <title>Vibrio bivalvicida sp. nov., a novel larval pathogen for bivalve molluscs reared in a hatchery.</title>
        <authorList>
            <person name="Dubert J."/>
            <person name="Romalde J.L."/>
            <person name="Prado S."/>
            <person name="Barja J.L."/>
        </authorList>
    </citation>
    <scope>NUCLEOTIDE SEQUENCE [LARGE SCALE GENOMIC DNA]</scope>
    <source>
        <strain evidence="3 4">605</strain>
    </source>
</reference>
<feature type="chain" id="PRO_5008079342" description="Pilus assembly protein E-set like domain-containing protein" evidence="1">
    <location>
        <begin position="19"/>
        <end position="818"/>
    </location>
</feature>